<feature type="domain" description="LysM" evidence="1">
    <location>
        <begin position="8"/>
        <end position="32"/>
    </location>
</feature>
<dbReference type="InterPro" id="IPR018392">
    <property type="entry name" value="LysM"/>
</dbReference>
<dbReference type="InterPro" id="IPR036779">
    <property type="entry name" value="LysM_dom_sf"/>
</dbReference>
<dbReference type="EMBL" id="MTCY01000047">
    <property type="protein sequence ID" value="OWP75122.1"/>
    <property type="molecule type" value="Genomic_DNA"/>
</dbReference>
<dbReference type="Proteomes" id="UP000198034">
    <property type="component" value="Unassembled WGS sequence"/>
</dbReference>
<sequence>MNNNWSRYKVKKGDTLESIAKEIGISHQALRRHHNTYCKKKYLIEYNHLKGIEEILLPSIEELEKLLEFEKKTEPLSNLPLYYLPKNFYKKQYDVEETIQEITSDTFTIHSSIDIEIIDNKNGYIVSFRKKDHELSEDKITLLSLACIKTIYPIEFTIRPQGQIIDINNHSAIIARFKKSKSALLDYYTGEINQEYINKFERNLIDKKTLLKSYCSTLLYQILFPNMSWFSQEDKKDYFYFHPNSYNVECNFSTQYDFENSDYIKTTIKSNYIEGNSFQEILRRKVIEYPNETRQTQEETPSDWIAEIELTYYTSKQNKELIKAQGQVILSNNEVVYMKHTLNLG</sequence>
<gene>
    <name evidence="2" type="ORF">BWK62_12655</name>
</gene>
<evidence type="ECO:0000313" key="3">
    <source>
        <dbReference type="Proteomes" id="UP000198034"/>
    </source>
</evidence>
<dbReference type="CDD" id="cd00118">
    <property type="entry name" value="LysM"/>
    <property type="match status" value="1"/>
</dbReference>
<dbReference type="Pfam" id="PF01476">
    <property type="entry name" value="LysM"/>
    <property type="match status" value="1"/>
</dbReference>
<organism evidence="2 3">
    <name type="scientific">Flavobacterium columnare</name>
    <dbReference type="NCBI Taxonomy" id="996"/>
    <lineage>
        <taxon>Bacteria</taxon>
        <taxon>Pseudomonadati</taxon>
        <taxon>Bacteroidota</taxon>
        <taxon>Flavobacteriia</taxon>
        <taxon>Flavobacteriales</taxon>
        <taxon>Flavobacteriaceae</taxon>
        <taxon>Flavobacterium</taxon>
    </lineage>
</organism>
<dbReference type="OrthoDB" id="1246696at2"/>
<accession>A0A246G8C8</accession>
<comment type="caution">
    <text evidence="2">The sequence shown here is derived from an EMBL/GenBank/DDBJ whole genome shotgun (WGS) entry which is preliminary data.</text>
</comment>
<dbReference type="SUPFAM" id="SSF54106">
    <property type="entry name" value="LysM domain"/>
    <property type="match status" value="1"/>
</dbReference>
<name>A0A246G8C8_9FLAO</name>
<evidence type="ECO:0000313" key="2">
    <source>
        <dbReference type="EMBL" id="OWP75122.1"/>
    </source>
</evidence>
<reference evidence="2 3" key="1">
    <citation type="journal article" date="2017" name="Infect. Genet. Evol.">
        <title>Comparative genome analysis of fish pathogen Flavobacterium columnare reveals extensive sequence diversity within the species.</title>
        <authorList>
            <person name="Kayansamruaj P."/>
            <person name="Dong H.T."/>
            <person name="Hirono I."/>
            <person name="Kondo H."/>
            <person name="Senapin S."/>
            <person name="Rodkhum C."/>
        </authorList>
    </citation>
    <scope>NUCLEOTIDE SEQUENCE [LARGE SCALE GENOMIC DNA]</scope>
    <source>
        <strain evidence="2 3">1214</strain>
    </source>
</reference>
<evidence type="ECO:0000259" key="1">
    <source>
        <dbReference type="Pfam" id="PF01476"/>
    </source>
</evidence>
<dbReference type="AlphaFoldDB" id="A0A246G8C8"/>
<proteinExistence type="predicted"/>
<protein>
    <recommendedName>
        <fullName evidence="1">LysM domain-containing protein</fullName>
    </recommendedName>
</protein>
<dbReference type="Gene3D" id="3.10.350.10">
    <property type="entry name" value="LysM domain"/>
    <property type="match status" value="1"/>
</dbReference>